<dbReference type="Proteomes" id="UP000576225">
    <property type="component" value="Unassembled WGS sequence"/>
</dbReference>
<dbReference type="InterPro" id="IPR032787">
    <property type="entry name" value="Prok-E2_D"/>
</dbReference>
<comment type="caution">
    <text evidence="1">The sequence shown here is derived from an EMBL/GenBank/DDBJ whole genome shotgun (WGS) entry which is preliminary data.</text>
</comment>
<dbReference type="AlphaFoldDB" id="A0A848APN7"/>
<dbReference type="EMBL" id="JABAEW010000001">
    <property type="protein sequence ID" value="NMD84971.1"/>
    <property type="molecule type" value="Genomic_DNA"/>
</dbReference>
<evidence type="ECO:0000313" key="1">
    <source>
        <dbReference type="EMBL" id="NMD84971.1"/>
    </source>
</evidence>
<dbReference type="RefSeq" id="WP_168961095.1">
    <property type="nucleotide sequence ID" value="NZ_JABAEW010000001.1"/>
</dbReference>
<evidence type="ECO:0000313" key="2">
    <source>
        <dbReference type="Proteomes" id="UP000576225"/>
    </source>
</evidence>
<name>A0A848APN7_9BACT</name>
<reference evidence="1 2" key="1">
    <citation type="submission" date="2020-04" db="EMBL/GenBank/DDBJ databases">
        <authorList>
            <person name="Hitch T.C.A."/>
            <person name="Wylensek D."/>
            <person name="Clavel T."/>
        </authorList>
    </citation>
    <scope>NUCLEOTIDE SEQUENCE [LARGE SCALE GENOMIC DNA]</scope>
    <source>
        <strain evidence="1 2">COR2-253-APC-1A</strain>
    </source>
</reference>
<accession>A0A848APN7</accession>
<sequence>MLEVSYPTEHAEYHLTHALLFYHSGNTTMATVHKVQNRQLLAGKSISIADVEELFHSENQHQKMQFLPPEVIAWSRNEVIWFEKSRIRPIYFNVPEPQRQFLNKISGKNVIWPSLIFRISRKQIFCWAVKSRTRPNLDTKLYNAPFTNIFTSHCFCPPVQFQEIRDENMIDFARKATDLFFRGHFSHLYGNMPDSITYSRGRDRFWEKMVRDLERGKCKSFPNRYLVSSNMTLREILQ</sequence>
<gene>
    <name evidence="1" type="ORF">HF882_00075</name>
</gene>
<organism evidence="1 2">
    <name type="scientific">Victivallis vadensis</name>
    <dbReference type="NCBI Taxonomy" id="172901"/>
    <lineage>
        <taxon>Bacteria</taxon>
        <taxon>Pseudomonadati</taxon>
        <taxon>Lentisphaerota</taxon>
        <taxon>Lentisphaeria</taxon>
        <taxon>Victivallales</taxon>
        <taxon>Victivallaceae</taxon>
        <taxon>Victivallis</taxon>
    </lineage>
</organism>
<proteinExistence type="predicted"/>
<dbReference type="Pfam" id="PF14460">
    <property type="entry name" value="Prok-E2_D"/>
    <property type="match status" value="1"/>
</dbReference>
<protein>
    <submittedName>
        <fullName evidence="1">Uncharacterized protein</fullName>
    </submittedName>
</protein>